<evidence type="ECO:0000313" key="3">
    <source>
        <dbReference type="Ensembl" id="ENSGALP00010027290.1"/>
    </source>
</evidence>
<sequence length="761" mass="86554">MKISLLQQIYKDVLAGTLLPKESYYYTSFLNLCVGQSQERDELCDLPSTDSSIRSHQDTVVPTADDVSSNLANMNFSFCPREVMLLQLTLIKMLVAKAESQEIEFSTRQKYCEILLLLLKETKVDSKLVCLLSSSDQLLSHMASESLASLVYFQLKEENAVNVTWLTFTLKSLLEFPMHTQVAECLWTLTAVIKDVMKDKMLPKPGILKFLAPLDAVLEGFYNSILQHHFDSQLYSLPYSEAANNLVSFTDVLEALLASRTQLELPLRCQRVLFLKVSYVLNLINSSTHYFIKKKFIMLLKKCVLYKSQEDAVSGSQFLQNPYLKEDMLALSNAVLQVVNLTWLNEIPLGEKTSYFGSSEALSGDNSQSGSDQTVLRALSLAVLKALEFKCQNSATEAEIKEHFHSSMSHLLTFWRNHTKCSQHSHPVAHHCEWLSLVFIEQDDDMWEAAKALLLIYLKIDRLRHDAADNLSWEEEESWNFHTHASGYNPHCILLFFLEKITFDSSVLLDFLISSETCFLEYLVRYLKLLREDWHRFVNVCNHFDTKHGTSEPVSSIKPAHQGKQSCVAGVSLQNACCEPEPQTLIPSASSHNYLVFTTEQDDNEVTESNQSNSLLCNDNTSLLGSLQSLVNYDSSEDSELESVGEECLINTKQMPLHKERETMIRETVRSYTDDKQNTLKSEVLPLKQKGSNTSSSLHCIVSSDNIIPLRTMLYKSTKCLEELQKAISRLQRRNLFPYNPSALLRLLSHIEKISKNMNSQ</sequence>
<dbReference type="RefSeq" id="XP_040562342.1">
    <property type="nucleotide sequence ID" value="XM_040706408.2"/>
</dbReference>
<dbReference type="RefSeq" id="XP_046780940.1">
    <property type="nucleotide sequence ID" value="XM_046924984.1"/>
</dbReference>
<dbReference type="GeneID" id="430374"/>
<organism evidence="3 4">
    <name type="scientific">Gallus gallus</name>
    <name type="common">Chicken</name>
    <dbReference type="NCBI Taxonomy" id="9031"/>
    <lineage>
        <taxon>Eukaryota</taxon>
        <taxon>Metazoa</taxon>
        <taxon>Chordata</taxon>
        <taxon>Craniata</taxon>
        <taxon>Vertebrata</taxon>
        <taxon>Euteleostomi</taxon>
        <taxon>Archelosauria</taxon>
        <taxon>Archosauria</taxon>
        <taxon>Dinosauria</taxon>
        <taxon>Saurischia</taxon>
        <taxon>Theropoda</taxon>
        <taxon>Coelurosauria</taxon>
        <taxon>Aves</taxon>
        <taxon>Neognathae</taxon>
        <taxon>Galloanserae</taxon>
        <taxon>Galliformes</taxon>
        <taxon>Phasianidae</taxon>
        <taxon>Phasianinae</taxon>
        <taxon>Gallus</taxon>
    </lineage>
</organism>
<dbReference type="RefSeq" id="XP_040562338.1">
    <property type="nucleotide sequence ID" value="XM_040706404.2"/>
</dbReference>
<dbReference type="RefSeq" id="XP_040562334.1">
    <property type="nucleotide sequence ID" value="XM_040706400.2"/>
</dbReference>
<dbReference type="PANTHER" id="PTHR16057:SF1">
    <property type="entry name" value="PROTEIN LINES HOMOLOG 1"/>
    <property type="match status" value="1"/>
</dbReference>
<dbReference type="Pfam" id="PF14694">
    <property type="entry name" value="LINES_N"/>
    <property type="match status" value="1"/>
</dbReference>
<dbReference type="PANTHER" id="PTHR16057">
    <property type="entry name" value="WINS1, 2 PROTEIN"/>
    <property type="match status" value="1"/>
</dbReference>
<dbReference type="CTD" id="55180"/>
<dbReference type="InterPro" id="IPR029415">
    <property type="entry name" value="Lines_C"/>
</dbReference>
<protein>
    <submittedName>
        <fullName evidence="3">Lines homolog 1</fullName>
    </submittedName>
</protein>
<dbReference type="GeneTree" id="ENSGT00390000001790"/>
<dbReference type="InterPro" id="IPR032794">
    <property type="entry name" value="LINES_N"/>
</dbReference>
<dbReference type="RefSeq" id="XP_040562335.1">
    <property type="nucleotide sequence ID" value="XM_040706401.2"/>
</dbReference>
<dbReference type="RefSeq" id="XP_040562340.1">
    <property type="nucleotide sequence ID" value="XM_040706406.2"/>
</dbReference>
<reference evidence="3" key="1">
    <citation type="submission" date="2020-11" db="EMBL/GenBank/DDBJ databases">
        <title>Gallus gallus (Chicken) genome, bGalGal1, GRCg7b, maternal haplotype autosomes + Z &amp; W.</title>
        <authorList>
            <person name="Warren W."/>
            <person name="Formenti G."/>
            <person name="Fedrigo O."/>
            <person name="Haase B."/>
            <person name="Mountcastle J."/>
            <person name="Balacco J."/>
            <person name="Tracey A."/>
            <person name="Schneider V."/>
            <person name="Okimoto R."/>
            <person name="Cheng H."/>
            <person name="Hawken R."/>
            <person name="Howe K."/>
            <person name="Jarvis E.D."/>
        </authorList>
    </citation>
    <scope>NUCLEOTIDE SEQUENCE [LARGE SCALE GENOMIC DNA]</scope>
    <source>
        <strain evidence="3">Broiler</strain>
    </source>
</reference>
<dbReference type="RefSeq" id="XP_046780941.1">
    <property type="nucleotide sequence ID" value="XM_046924985.1"/>
</dbReference>
<dbReference type="RefSeq" id="XP_046780937.1">
    <property type="nucleotide sequence ID" value="XM_046924981.1"/>
</dbReference>
<feature type="domain" description="Protein Lines C-terminal" evidence="2">
    <location>
        <begin position="719"/>
        <end position="752"/>
    </location>
</feature>
<dbReference type="RefSeq" id="NP_001376500.2">
    <property type="nucleotide sequence ID" value="NM_001389571.2"/>
</dbReference>
<dbReference type="RefSeq" id="XP_046780936.1">
    <property type="nucleotide sequence ID" value="XM_046924980.1"/>
</dbReference>
<dbReference type="RefSeq" id="XP_046780944.1">
    <property type="nucleotide sequence ID" value="XM_046924988.1"/>
</dbReference>
<dbReference type="RefSeq" id="XP_046780942.1">
    <property type="nucleotide sequence ID" value="XM_046924986.1"/>
</dbReference>
<proteinExistence type="predicted"/>
<reference evidence="3" key="3">
    <citation type="submission" date="2025-09" db="UniProtKB">
        <authorList>
            <consortium name="Ensembl"/>
        </authorList>
    </citation>
    <scope>IDENTIFICATION</scope>
    <source>
        <strain evidence="3">broiler</strain>
    </source>
</reference>
<evidence type="ECO:0000313" key="4">
    <source>
        <dbReference type="Proteomes" id="UP000000539"/>
    </source>
</evidence>
<evidence type="ECO:0000259" key="2">
    <source>
        <dbReference type="Pfam" id="PF14695"/>
    </source>
</evidence>
<dbReference type="RefSeq" id="XP_046780943.1">
    <property type="nucleotide sequence ID" value="XM_046924987.1"/>
</dbReference>
<dbReference type="RefSeq" id="XP_046780939.1">
    <property type="nucleotide sequence ID" value="XM_046924983.1"/>
</dbReference>
<name>A0A8V0Z238_CHICK</name>
<dbReference type="AlphaFoldDB" id="A0A8V0Z238"/>
<evidence type="ECO:0000259" key="1">
    <source>
        <dbReference type="Pfam" id="PF14694"/>
    </source>
</evidence>
<keyword evidence="4" id="KW-1185">Reference proteome</keyword>
<dbReference type="RefSeq" id="XP_040562341.1">
    <property type="nucleotide sequence ID" value="XM_040706407.2"/>
</dbReference>
<feature type="domain" description="Protein Lines N-terminal" evidence="1">
    <location>
        <begin position="188"/>
        <end position="541"/>
    </location>
</feature>
<dbReference type="GO" id="GO:0050890">
    <property type="term" value="P:cognition"/>
    <property type="evidence" value="ECO:0007669"/>
    <property type="project" value="Ensembl"/>
</dbReference>
<dbReference type="RefSeq" id="XP_040562343.1">
    <property type="nucleotide sequence ID" value="XM_040706409.2"/>
</dbReference>
<dbReference type="OrthoDB" id="8251209at2759"/>
<reference evidence="3" key="2">
    <citation type="submission" date="2025-08" db="UniProtKB">
        <authorList>
            <consortium name="Ensembl"/>
        </authorList>
    </citation>
    <scope>IDENTIFICATION</scope>
    <source>
        <strain evidence="3">broiler</strain>
    </source>
</reference>
<dbReference type="RefSeq" id="XP_046780935.1">
    <property type="nucleotide sequence ID" value="XM_046924979.1"/>
</dbReference>
<accession>A0A8V0Z238</accession>
<gene>
    <name evidence="3" type="primary">LINS1</name>
</gene>
<dbReference type="Pfam" id="PF14695">
    <property type="entry name" value="LINES_C"/>
    <property type="match status" value="1"/>
</dbReference>
<dbReference type="RefSeq" id="XP_040562337.1">
    <property type="nucleotide sequence ID" value="XM_040706403.2"/>
</dbReference>
<dbReference type="RefSeq" id="XP_046780938.1">
    <property type="nucleotide sequence ID" value="XM_046924982.1"/>
</dbReference>
<dbReference type="Ensembl" id="ENSGALT00010045782.1">
    <property type="protein sequence ID" value="ENSGALP00010027290.1"/>
    <property type="gene ID" value="ENSGALG00010018925.1"/>
</dbReference>
<dbReference type="Proteomes" id="UP000000539">
    <property type="component" value="Chromosome 10"/>
</dbReference>
<dbReference type="OMA" id="FYRIVKC"/>
<dbReference type="RefSeq" id="XP_040562336.1">
    <property type="nucleotide sequence ID" value="XM_040706402.2"/>
</dbReference>
<dbReference type="InterPro" id="IPR024875">
    <property type="entry name" value="Protein_Lines"/>
</dbReference>
<dbReference type="RefSeq" id="XP_040562339.1">
    <property type="nucleotide sequence ID" value="XM_040706405.2"/>
</dbReference>